<comment type="caution">
    <text evidence="3">The sequence shown here is derived from an EMBL/GenBank/DDBJ whole genome shotgun (WGS) entry which is preliminary data.</text>
</comment>
<reference evidence="3" key="1">
    <citation type="submission" date="2018-11" db="EMBL/GenBank/DDBJ databases">
        <authorList>
            <person name="Alioto T."/>
            <person name="Alioto T."/>
        </authorList>
    </citation>
    <scope>NUCLEOTIDE SEQUENCE</scope>
</reference>
<dbReference type="Gene3D" id="3.40.50.300">
    <property type="entry name" value="P-loop containing nucleotide triphosphate hydrolases"/>
    <property type="match status" value="1"/>
</dbReference>
<dbReference type="InterPro" id="IPR007110">
    <property type="entry name" value="Ig-like_dom"/>
</dbReference>
<dbReference type="InterPro" id="IPR027417">
    <property type="entry name" value="P-loop_NTPase"/>
</dbReference>
<dbReference type="InterPro" id="IPR036179">
    <property type="entry name" value="Ig-like_dom_sf"/>
</dbReference>
<name>A0A8B6EI32_MYTGA</name>
<dbReference type="AlphaFoldDB" id="A0A8B6EI32"/>
<accession>A0A8B6EI32</accession>
<gene>
    <name evidence="3" type="ORF">MGAL_10B016405</name>
</gene>
<dbReference type="SUPFAM" id="SSF48726">
    <property type="entry name" value="Immunoglobulin"/>
    <property type="match status" value="1"/>
</dbReference>
<protein>
    <recommendedName>
        <fullName evidence="2">Ig-like domain-containing protein</fullName>
    </recommendedName>
</protein>
<dbReference type="Pfam" id="PF16095">
    <property type="entry name" value="COR-A"/>
    <property type="match status" value="1"/>
</dbReference>
<dbReference type="InterPro" id="IPR013783">
    <property type="entry name" value="Ig-like_fold"/>
</dbReference>
<feature type="domain" description="Ig-like" evidence="2">
    <location>
        <begin position="865"/>
        <end position="959"/>
    </location>
</feature>
<dbReference type="Gene3D" id="2.60.40.10">
    <property type="entry name" value="Immunoglobulins"/>
    <property type="match status" value="1"/>
</dbReference>
<keyword evidence="1" id="KW-0677">Repeat</keyword>
<keyword evidence="4" id="KW-1185">Reference proteome</keyword>
<dbReference type="PROSITE" id="PS50835">
    <property type="entry name" value="IG_LIKE"/>
    <property type="match status" value="1"/>
</dbReference>
<dbReference type="InterPro" id="IPR032171">
    <property type="entry name" value="COR-A"/>
</dbReference>
<dbReference type="OrthoDB" id="5962960at2759"/>
<evidence type="ECO:0000313" key="3">
    <source>
        <dbReference type="EMBL" id="VDI34349.1"/>
    </source>
</evidence>
<organism evidence="3 4">
    <name type="scientific">Mytilus galloprovincialis</name>
    <name type="common">Mediterranean mussel</name>
    <dbReference type="NCBI Taxonomy" id="29158"/>
    <lineage>
        <taxon>Eukaryota</taxon>
        <taxon>Metazoa</taxon>
        <taxon>Spiralia</taxon>
        <taxon>Lophotrochozoa</taxon>
        <taxon>Mollusca</taxon>
        <taxon>Bivalvia</taxon>
        <taxon>Autobranchia</taxon>
        <taxon>Pteriomorphia</taxon>
        <taxon>Mytilida</taxon>
        <taxon>Mytiloidea</taxon>
        <taxon>Mytilidae</taxon>
        <taxon>Mytilinae</taxon>
        <taxon>Mytilus</taxon>
    </lineage>
</organism>
<sequence length="968" mass="113082">MNVVFTKYLFVDYLDVLGSNDDELKGLSNLAQEKNECRQYVQKKAVPKVLKALNGEAVKTYHTILKEGIENRNRIRLIILGKQQSGKSVFTRRLIKKTIDLVLESNSLEIHPFRCKARVEDGHWLFLDDYDKETYINERILNVCCQNEIIIKSEARYKEHVKARKLGKGYSQNNNLTYDNSLHMKLVRPPSADSYVEMSKLDYEYFDLCEVVEVDMTEEDTVLVEVWDLPGDEESCFAYLSLFGKNAVYIVTVNVTENMNENIDSGLTFWPEMIRCLNKTHSHEDDDLSVFIVGTYKDKFEGNDDKCLQQLKCQIHDCIDNRHHIKGYFVVSNVQELDDLNPLRSEIVMVSKKQAYWNLERPLRWIHLEKNLHKQMKLNVPVMSIEDMKDCVKKMYVPLNDDHELEQFLSYHHDNGTVVYSMCNSDYVILDPQWLANAMMLIISSAKSNTDNRKTKEWRNLREYGKLSQELIDEIFSRQNPDIVKYKNLILNLMIKCNIIVRPNVTLHTENLDKFEYGVPCMINHLPIDEIGDKFTTQFTKSSCLCLDFLFLPPTFMAHLLVTCTHLFNPVREKKKKKTGDERHLLFYQNSAVFEIDDTKCEKLMICRYRNVIQFQVWKWGDGRTRSYCSIKTKLLQIVDRLIEERSSIHIQYSIKVKCQFTEYDCLDGMVDFKIIQPKGKYYCDEHENSHSSDEVYGDWCGKSDEEECTNDQVNAARMAIIILDILGDALYDLLVLDTPSPVKKRSECDITWLYSQLRNQNQHTPSRGVWGGEWNHIQNSAEEIGDDIERIRLTRNGMQHLSSFVLDDKEYFEKRKIIQKVVRRMEKHNKKGTAYTDRVKEVAKRKLNMVDWETYKDSIEIEFPRLTLTHSFHVKKGDGCTLGCELIVALPKDASIYWVRMMGNQEIRVVVDAMKYKGSEVGYPSLIILNSSKDDEGYYSCRIEYPVNCAESGDKELTWPKTFLHVH</sequence>
<evidence type="ECO:0000313" key="4">
    <source>
        <dbReference type="Proteomes" id="UP000596742"/>
    </source>
</evidence>
<evidence type="ECO:0000256" key="1">
    <source>
        <dbReference type="ARBA" id="ARBA00022737"/>
    </source>
</evidence>
<dbReference type="EMBL" id="UYJE01005142">
    <property type="protein sequence ID" value="VDI34349.1"/>
    <property type="molecule type" value="Genomic_DNA"/>
</dbReference>
<dbReference type="Proteomes" id="UP000596742">
    <property type="component" value="Unassembled WGS sequence"/>
</dbReference>
<evidence type="ECO:0000259" key="2">
    <source>
        <dbReference type="PROSITE" id="PS50835"/>
    </source>
</evidence>
<dbReference type="SUPFAM" id="SSF52540">
    <property type="entry name" value="P-loop containing nucleoside triphosphate hydrolases"/>
    <property type="match status" value="1"/>
</dbReference>
<proteinExistence type="predicted"/>